<dbReference type="GO" id="GO:0042597">
    <property type="term" value="C:periplasmic space"/>
    <property type="evidence" value="ECO:0007669"/>
    <property type="project" value="TreeGrafter"/>
</dbReference>
<sequence length="354" mass="37533">MFLKLLRPVFLGLIVAALLLALMPSLRKNDAELTPAYNSADDTPLSYNSAVRRAAPAVVNVYNRGVSNGGRNQLEIRTLGSGVIMDQRGYILTNKHVINDADQIIVALQDGRVFEALLVGSDSLTDLAVLKINATSLPIIPINGKRMPHIGDVVMAIGNPYNLGQTITQGIISATGRIGLNPSGRQSFLQTDASINHGNSGGALVNSLGELMGINTLSFDKSNDGETPEGIGFAIPTQLATKIMDKLIRDGRVIRGYIGIGGREISPMHAPAAGIDQIQGIIVNEVTPDGPAAHAGVQVNDVIVSVNNKPAISALETMDQVAEIRPGSVIPVVVMRDDKQLTLQVTVQEYPATN</sequence>
<evidence type="ECO:0000256" key="2">
    <source>
        <dbReference type="ARBA" id="ARBA00004377"/>
    </source>
</evidence>
<dbReference type="InterPro" id="IPR036034">
    <property type="entry name" value="PDZ_sf"/>
</dbReference>
<dbReference type="CDD" id="cd06777">
    <property type="entry name" value="cpPDZ_DegS"/>
    <property type="match status" value="1"/>
</dbReference>
<dbReference type="Proteomes" id="UP001187066">
    <property type="component" value="Unassembled WGS sequence"/>
</dbReference>
<comment type="catalytic activity">
    <reaction evidence="1">
        <text>Acts on substrates that are at least partially unfolded. The cleavage site P1 residue is normally between a pair of hydrophobic residues, such as Val-|-Val.</text>
        <dbReference type="EC" id="3.4.21.107"/>
    </reaction>
</comment>
<name>A0A427V3K8_9ENTR</name>
<dbReference type="InterPro" id="IPR001940">
    <property type="entry name" value="Peptidase_S1C"/>
</dbReference>
<gene>
    <name evidence="21" type="primary">degS</name>
    <name evidence="21" type="ORF">EGT71_08610</name>
    <name evidence="20" type="ORF">R4P48_19675</name>
</gene>
<comment type="similarity">
    <text evidence="3">Belongs to the peptidase S1C family.</text>
</comment>
<dbReference type="Gene3D" id="2.40.10.10">
    <property type="entry name" value="Trypsin-like serine proteases"/>
    <property type="match status" value="2"/>
</dbReference>
<evidence type="ECO:0000256" key="11">
    <source>
        <dbReference type="ARBA" id="ARBA00022825"/>
    </source>
</evidence>
<dbReference type="InterPro" id="IPR011783">
    <property type="entry name" value="Pept_S1C_DegS"/>
</dbReference>
<evidence type="ECO:0000256" key="16">
    <source>
        <dbReference type="ARBA" id="ARBA00083871"/>
    </source>
</evidence>
<evidence type="ECO:0000256" key="13">
    <source>
        <dbReference type="ARBA" id="ARBA00023136"/>
    </source>
</evidence>
<evidence type="ECO:0000256" key="14">
    <source>
        <dbReference type="ARBA" id="ARBA00071522"/>
    </source>
</evidence>
<dbReference type="PROSITE" id="PS50106">
    <property type="entry name" value="PDZ"/>
    <property type="match status" value="1"/>
</dbReference>
<dbReference type="NCBIfam" id="NF008147">
    <property type="entry name" value="PRK10898.1"/>
    <property type="match status" value="1"/>
</dbReference>
<reference evidence="21 22" key="1">
    <citation type="submission" date="2018-10" db="EMBL/GenBank/DDBJ databases">
        <title>Transmission dynamics of multidrug resistant bacteria on intensive care unit surfaces.</title>
        <authorList>
            <person name="D'Souza A.W."/>
            <person name="Potter R.F."/>
            <person name="Wallace M."/>
            <person name="Shupe A."/>
            <person name="Patel S."/>
            <person name="Sun S."/>
            <person name="Gul D."/>
            <person name="Kwon J.H."/>
            <person name="Andleeb S."/>
            <person name="Burnham C.-A.D."/>
            <person name="Dantas G."/>
        </authorList>
    </citation>
    <scope>NUCLEOTIDE SEQUENCE [LARGE SCALE GENOMIC DNA]</scope>
    <source>
        <strain evidence="21 22">AS_373</strain>
    </source>
</reference>
<evidence type="ECO:0000256" key="8">
    <source>
        <dbReference type="ARBA" id="ARBA00022670"/>
    </source>
</evidence>
<evidence type="ECO:0000313" key="23">
    <source>
        <dbReference type="Proteomes" id="UP001187066"/>
    </source>
</evidence>
<proteinExistence type="inferred from homology"/>
<feature type="binding site" evidence="18">
    <location>
        <position position="350"/>
    </location>
    <ligand>
        <name>substrate</name>
    </ligand>
</feature>
<dbReference type="GO" id="GO:0004252">
    <property type="term" value="F:serine-type endopeptidase activity"/>
    <property type="evidence" value="ECO:0007669"/>
    <property type="project" value="InterPro"/>
</dbReference>
<feature type="binding site" evidence="18">
    <location>
        <begin position="258"/>
        <end position="263"/>
    </location>
    <ligand>
        <name>substrate</name>
    </ligand>
</feature>
<protein>
    <recommendedName>
        <fullName evidence="14">Serine endoprotease DegS</fullName>
        <ecNumber evidence="5">3.4.21.107</ecNumber>
    </recommendedName>
    <alternativeName>
        <fullName evidence="16">Site-1 protease DegS</fullName>
    </alternativeName>
    <alternativeName>
        <fullName evidence="15">Site-1-type intramembrane protease</fullName>
    </alternativeName>
</protein>
<dbReference type="SUPFAM" id="SSF50494">
    <property type="entry name" value="Trypsin-like serine proteases"/>
    <property type="match status" value="1"/>
</dbReference>
<keyword evidence="7" id="KW-0997">Cell inner membrane</keyword>
<dbReference type="PANTHER" id="PTHR22939">
    <property type="entry name" value="SERINE PROTEASE FAMILY S1C HTRA-RELATED"/>
    <property type="match status" value="1"/>
</dbReference>
<evidence type="ECO:0000256" key="12">
    <source>
        <dbReference type="ARBA" id="ARBA00022989"/>
    </source>
</evidence>
<evidence type="ECO:0000256" key="17">
    <source>
        <dbReference type="PIRSR" id="PIRSR611783-1"/>
    </source>
</evidence>
<dbReference type="SUPFAM" id="SSF50156">
    <property type="entry name" value="PDZ domain-like"/>
    <property type="match status" value="1"/>
</dbReference>
<dbReference type="NCBIfam" id="TIGR02038">
    <property type="entry name" value="protease_degS"/>
    <property type="match status" value="1"/>
</dbReference>
<dbReference type="InterPro" id="IPR043504">
    <property type="entry name" value="Peptidase_S1_PA_chymotrypsin"/>
</dbReference>
<dbReference type="EMBL" id="RHXB01000004">
    <property type="protein sequence ID" value="RSE27356.1"/>
    <property type="molecule type" value="Genomic_DNA"/>
</dbReference>
<dbReference type="InterPro" id="IPR009003">
    <property type="entry name" value="Peptidase_S1_PA"/>
</dbReference>
<dbReference type="FunFam" id="2.40.10.10:FF:000001">
    <property type="entry name" value="Periplasmic serine protease DegS"/>
    <property type="match status" value="1"/>
</dbReference>
<evidence type="ECO:0000256" key="10">
    <source>
        <dbReference type="ARBA" id="ARBA00022801"/>
    </source>
</evidence>
<dbReference type="PRINTS" id="PR00834">
    <property type="entry name" value="PROTEASES2C"/>
</dbReference>
<dbReference type="EC" id="3.4.21.107" evidence="5"/>
<keyword evidence="12" id="KW-1133">Transmembrane helix</keyword>
<feature type="domain" description="PDZ" evidence="19">
    <location>
        <begin position="247"/>
        <end position="325"/>
    </location>
</feature>
<keyword evidence="11" id="KW-0720">Serine protease</keyword>
<dbReference type="EMBL" id="JAWLOF010000018">
    <property type="protein sequence ID" value="MDV7024884.1"/>
    <property type="molecule type" value="Genomic_DNA"/>
</dbReference>
<feature type="active site" description="Charge relay system" evidence="17">
    <location>
        <position position="126"/>
    </location>
</feature>
<evidence type="ECO:0000256" key="1">
    <source>
        <dbReference type="ARBA" id="ARBA00001772"/>
    </source>
</evidence>
<dbReference type="OrthoDB" id="9758917at2"/>
<organism evidence="21 22">
    <name type="scientific">Atlantibacter subterraneus</name>
    <dbReference type="NCBI Taxonomy" id="255519"/>
    <lineage>
        <taxon>Bacteria</taxon>
        <taxon>Pseudomonadati</taxon>
        <taxon>Pseudomonadota</taxon>
        <taxon>Gammaproteobacteria</taxon>
        <taxon>Enterobacterales</taxon>
        <taxon>Enterobacteriaceae</taxon>
        <taxon>Atlantibacter</taxon>
    </lineage>
</organism>
<feature type="active site" description="Charge relay system" evidence="17">
    <location>
        <position position="200"/>
    </location>
</feature>
<evidence type="ECO:0000256" key="9">
    <source>
        <dbReference type="ARBA" id="ARBA00022692"/>
    </source>
</evidence>
<evidence type="ECO:0000256" key="6">
    <source>
        <dbReference type="ARBA" id="ARBA00022475"/>
    </source>
</evidence>
<keyword evidence="13" id="KW-0472">Membrane</keyword>
<dbReference type="RefSeq" id="WP_125293002.1">
    <property type="nucleotide sequence ID" value="NZ_CP100494.1"/>
</dbReference>
<dbReference type="PANTHER" id="PTHR22939:SF101">
    <property type="entry name" value="PERIPLASMIC PH-DEPENDENT SERINE ENDOPROTEASE DEGQ"/>
    <property type="match status" value="1"/>
</dbReference>
<evidence type="ECO:0000313" key="21">
    <source>
        <dbReference type="EMBL" id="RSE27356.1"/>
    </source>
</evidence>
<keyword evidence="23" id="KW-1185">Reference proteome</keyword>
<evidence type="ECO:0000256" key="15">
    <source>
        <dbReference type="ARBA" id="ARBA00078529"/>
    </source>
</evidence>
<dbReference type="Proteomes" id="UP000275331">
    <property type="component" value="Unassembled WGS sequence"/>
</dbReference>
<feature type="binding site" evidence="18">
    <location>
        <position position="183"/>
    </location>
    <ligand>
        <name>substrate</name>
    </ligand>
</feature>
<evidence type="ECO:0000256" key="18">
    <source>
        <dbReference type="PIRSR" id="PIRSR611783-2"/>
    </source>
</evidence>
<keyword evidence="6" id="KW-1003">Cell membrane</keyword>
<feature type="active site" description="Charge relay system" evidence="17">
    <location>
        <position position="96"/>
    </location>
</feature>
<dbReference type="FunFam" id="2.40.10.10:FF:000009">
    <property type="entry name" value="Serine endoprotease DegS, periplasmic"/>
    <property type="match status" value="1"/>
</dbReference>
<evidence type="ECO:0000313" key="22">
    <source>
        <dbReference type="Proteomes" id="UP000275331"/>
    </source>
</evidence>
<dbReference type="Pfam" id="PF13365">
    <property type="entry name" value="Trypsin_2"/>
    <property type="match status" value="1"/>
</dbReference>
<dbReference type="AlphaFoldDB" id="A0A427V3K8"/>
<comment type="subunit">
    <text evidence="4">Homotrimer.</text>
</comment>
<dbReference type="Pfam" id="PF13180">
    <property type="entry name" value="PDZ_2"/>
    <property type="match status" value="1"/>
</dbReference>
<evidence type="ECO:0000259" key="19">
    <source>
        <dbReference type="PROSITE" id="PS50106"/>
    </source>
</evidence>
<evidence type="ECO:0000256" key="4">
    <source>
        <dbReference type="ARBA" id="ARBA00011233"/>
    </source>
</evidence>
<comment type="caution">
    <text evidence="21">The sequence shown here is derived from an EMBL/GenBank/DDBJ whole genome shotgun (WGS) entry which is preliminary data.</text>
</comment>
<evidence type="ECO:0000313" key="20">
    <source>
        <dbReference type="EMBL" id="MDV7024884.1"/>
    </source>
</evidence>
<reference evidence="20 23" key="2">
    <citation type="submission" date="2023-10" db="EMBL/GenBank/DDBJ databases">
        <authorList>
            <person name="Dale J."/>
        </authorList>
    </citation>
    <scope>NUCLEOTIDE SEQUENCE [LARGE SCALE GENOMIC DNA]</scope>
    <source>
        <strain evidence="20 23">2023EL-00970</strain>
    </source>
</reference>
<dbReference type="InterPro" id="IPR001478">
    <property type="entry name" value="PDZ"/>
</dbReference>
<keyword evidence="8 21" id="KW-0645">Protease</keyword>
<dbReference type="Gene3D" id="2.30.42.10">
    <property type="match status" value="1"/>
</dbReference>
<comment type="subcellular location">
    <subcellularLocation>
        <location evidence="2">Cell inner membrane</location>
        <topology evidence="2">Single-pass membrane protein</topology>
    </subcellularLocation>
</comment>
<evidence type="ECO:0000256" key="3">
    <source>
        <dbReference type="ARBA" id="ARBA00010541"/>
    </source>
</evidence>
<evidence type="ECO:0000256" key="7">
    <source>
        <dbReference type="ARBA" id="ARBA00022519"/>
    </source>
</evidence>
<dbReference type="GO" id="GO:0005886">
    <property type="term" value="C:plasma membrane"/>
    <property type="evidence" value="ECO:0007669"/>
    <property type="project" value="UniProtKB-SubCell"/>
</dbReference>
<keyword evidence="9" id="KW-0812">Transmembrane</keyword>
<dbReference type="GO" id="GO:0006515">
    <property type="term" value="P:protein quality control for misfolded or incompletely synthesized proteins"/>
    <property type="evidence" value="ECO:0007669"/>
    <property type="project" value="TreeGrafter"/>
</dbReference>
<keyword evidence="10 20" id="KW-0378">Hydrolase</keyword>
<dbReference type="SMART" id="SM00228">
    <property type="entry name" value="PDZ"/>
    <property type="match status" value="1"/>
</dbReference>
<evidence type="ECO:0000256" key="5">
    <source>
        <dbReference type="ARBA" id="ARBA00013035"/>
    </source>
</evidence>
<accession>A0A427V3K8</accession>
<dbReference type="GeneID" id="84663406"/>